<comment type="caution">
    <text evidence="1">The sequence shown here is derived from an EMBL/GenBank/DDBJ whole genome shotgun (WGS) entry which is preliminary data.</text>
</comment>
<evidence type="ECO:0000313" key="2">
    <source>
        <dbReference type="Proteomes" id="UP001162156"/>
    </source>
</evidence>
<name>A0AAV8XFV6_9CUCU</name>
<keyword evidence="2" id="KW-1185">Reference proteome</keyword>
<reference evidence="1" key="1">
    <citation type="journal article" date="2023" name="Insect Mol. Biol.">
        <title>Genome sequencing provides insights into the evolution of gene families encoding plant cell wall-degrading enzymes in longhorned beetles.</title>
        <authorList>
            <person name="Shin N.R."/>
            <person name="Okamura Y."/>
            <person name="Kirsch R."/>
            <person name="Pauchet Y."/>
        </authorList>
    </citation>
    <scope>NUCLEOTIDE SEQUENCE</scope>
    <source>
        <strain evidence="1">RBIC_L_NR</strain>
    </source>
</reference>
<proteinExistence type="predicted"/>
<evidence type="ECO:0000313" key="1">
    <source>
        <dbReference type="EMBL" id="KAJ8937445.1"/>
    </source>
</evidence>
<gene>
    <name evidence="1" type="ORF">NQ314_011834</name>
</gene>
<dbReference type="Proteomes" id="UP001162156">
    <property type="component" value="Unassembled WGS sequence"/>
</dbReference>
<organism evidence="1 2">
    <name type="scientific">Rhamnusium bicolor</name>
    <dbReference type="NCBI Taxonomy" id="1586634"/>
    <lineage>
        <taxon>Eukaryota</taxon>
        <taxon>Metazoa</taxon>
        <taxon>Ecdysozoa</taxon>
        <taxon>Arthropoda</taxon>
        <taxon>Hexapoda</taxon>
        <taxon>Insecta</taxon>
        <taxon>Pterygota</taxon>
        <taxon>Neoptera</taxon>
        <taxon>Endopterygota</taxon>
        <taxon>Coleoptera</taxon>
        <taxon>Polyphaga</taxon>
        <taxon>Cucujiformia</taxon>
        <taxon>Chrysomeloidea</taxon>
        <taxon>Cerambycidae</taxon>
        <taxon>Lepturinae</taxon>
        <taxon>Rhagiini</taxon>
        <taxon>Rhamnusium</taxon>
    </lineage>
</organism>
<dbReference type="AlphaFoldDB" id="A0AAV8XFV6"/>
<accession>A0AAV8XFV6</accession>
<dbReference type="EMBL" id="JANEYF010003318">
    <property type="protein sequence ID" value="KAJ8937445.1"/>
    <property type="molecule type" value="Genomic_DNA"/>
</dbReference>
<sequence>MQRHRSVVYGNIDGTFSMGLHHAVFFCDKFNGDAKELLILTFLYPDANVIVELGIKYSRYSVFVFYLCDVTYAKPKDHYR</sequence>
<protein>
    <submittedName>
        <fullName evidence="1">Uncharacterized protein</fullName>
    </submittedName>
</protein>